<keyword evidence="3" id="KW-1185">Reference proteome</keyword>
<feature type="transmembrane region" description="Helical" evidence="1">
    <location>
        <begin position="76"/>
        <end position="98"/>
    </location>
</feature>
<reference evidence="2" key="1">
    <citation type="submission" date="2021-07" db="EMBL/GenBank/DDBJ databases">
        <title>Neiella marina sp. nov., isolated from the intestinal content of sea cucumber Apostichopus japonicus.</title>
        <authorList>
            <person name="Bai X."/>
        </authorList>
    </citation>
    <scope>NUCLEOTIDE SEQUENCE</scope>
    <source>
        <strain evidence="2">126</strain>
    </source>
</reference>
<evidence type="ECO:0000256" key="1">
    <source>
        <dbReference type="SAM" id="Phobius"/>
    </source>
</evidence>
<dbReference type="EMBL" id="JAHZSS010000010">
    <property type="protein sequence ID" value="MBW8191356.1"/>
    <property type="molecule type" value="Genomic_DNA"/>
</dbReference>
<evidence type="ECO:0000313" key="3">
    <source>
        <dbReference type="Proteomes" id="UP001166251"/>
    </source>
</evidence>
<gene>
    <name evidence="2" type="ORF">K0504_09930</name>
</gene>
<keyword evidence="1" id="KW-1133">Transmembrane helix</keyword>
<protein>
    <submittedName>
        <fullName evidence="2">Uncharacterized protein</fullName>
    </submittedName>
</protein>
<keyword evidence="1" id="KW-0812">Transmembrane</keyword>
<sequence length="136" mass="14219">MTRRMMIALVMITFGAILLVEAMAGIVADGSTRNFGNVILLSLGFFGLVAGVRISRETGLLKSLKEDDSKNGISPLQAASLAICTSVFGCVQVAYGLIAVGQSGLTPIATTKLAIGGIAILYAVRKMRQSGIIEKD</sequence>
<dbReference type="RefSeq" id="WP_220104039.1">
    <property type="nucleotide sequence ID" value="NZ_JAHZSS010000010.1"/>
</dbReference>
<feature type="transmembrane region" description="Helical" evidence="1">
    <location>
        <begin position="104"/>
        <end position="124"/>
    </location>
</feature>
<feature type="transmembrane region" description="Helical" evidence="1">
    <location>
        <begin position="34"/>
        <end position="55"/>
    </location>
</feature>
<organism evidence="2 3">
    <name type="scientific">Neiella holothuriorum</name>
    <dbReference type="NCBI Taxonomy" id="2870530"/>
    <lineage>
        <taxon>Bacteria</taxon>
        <taxon>Pseudomonadati</taxon>
        <taxon>Pseudomonadota</taxon>
        <taxon>Gammaproteobacteria</taxon>
        <taxon>Alteromonadales</taxon>
        <taxon>Echinimonadaceae</taxon>
        <taxon>Neiella</taxon>
    </lineage>
</organism>
<dbReference type="Proteomes" id="UP001166251">
    <property type="component" value="Unassembled WGS sequence"/>
</dbReference>
<accession>A0ABS7EG93</accession>
<proteinExistence type="predicted"/>
<keyword evidence="1" id="KW-0472">Membrane</keyword>
<evidence type="ECO:0000313" key="2">
    <source>
        <dbReference type="EMBL" id="MBW8191356.1"/>
    </source>
</evidence>
<name>A0ABS7EG93_9GAMM</name>
<comment type="caution">
    <text evidence="2">The sequence shown here is derived from an EMBL/GenBank/DDBJ whole genome shotgun (WGS) entry which is preliminary data.</text>
</comment>